<dbReference type="SMART" id="SM00020">
    <property type="entry name" value="Tryp_SPc"/>
    <property type="match status" value="1"/>
</dbReference>
<evidence type="ECO:0000256" key="3">
    <source>
        <dbReference type="PROSITE-ProRule" id="PRU00124"/>
    </source>
</evidence>
<dbReference type="SMART" id="SM00192">
    <property type="entry name" value="LDLa"/>
    <property type="match status" value="9"/>
</dbReference>
<dbReference type="InterPro" id="IPR015420">
    <property type="entry name" value="Peptidase_S1A_nudel"/>
</dbReference>
<dbReference type="InterPro" id="IPR036055">
    <property type="entry name" value="LDL_receptor-like_sf"/>
</dbReference>
<feature type="disulfide bond" evidence="3">
    <location>
        <begin position="1087"/>
        <end position="1102"/>
    </location>
</feature>
<keyword evidence="6" id="KW-0378">Hydrolase</keyword>
<reference evidence="6 7" key="1">
    <citation type="submission" date="2015-07" db="EMBL/GenBank/DDBJ databases">
        <title>The genome of Dufourea novaeangliae.</title>
        <authorList>
            <person name="Pan H."/>
            <person name="Kapheim K."/>
        </authorList>
    </citation>
    <scope>NUCLEOTIDE SEQUENCE [LARGE SCALE GENOMIC DNA]</scope>
    <source>
        <strain evidence="6">0120121106</strain>
        <tissue evidence="6">Whole body</tissue>
    </source>
</reference>
<feature type="disulfide bond" evidence="3">
    <location>
        <begin position="1794"/>
        <end position="1809"/>
    </location>
</feature>
<protein>
    <submittedName>
        <fullName evidence="6">Serine protease nudel</fullName>
    </submittedName>
</protein>
<dbReference type="SUPFAM" id="SSF57424">
    <property type="entry name" value="LDL receptor-like module"/>
    <property type="match status" value="8"/>
</dbReference>
<gene>
    <name evidence="6" type="ORF">WN55_09030</name>
</gene>
<dbReference type="FunFam" id="2.40.10.10:FF:000002">
    <property type="entry name" value="Transmembrane protease serine"/>
    <property type="match status" value="1"/>
</dbReference>
<dbReference type="InterPro" id="IPR023415">
    <property type="entry name" value="LDLR_class-A_CS"/>
</dbReference>
<evidence type="ECO:0000313" key="6">
    <source>
        <dbReference type="EMBL" id="KZC07967.1"/>
    </source>
</evidence>
<keyword evidence="1 3" id="KW-1015">Disulfide bond</keyword>
<feature type="disulfide bond" evidence="3">
    <location>
        <begin position="1273"/>
        <end position="1288"/>
    </location>
</feature>
<feature type="region of interest" description="Disordered" evidence="4">
    <location>
        <begin position="451"/>
        <end position="486"/>
    </location>
</feature>
<dbReference type="InterPro" id="IPR043504">
    <property type="entry name" value="Peptidase_S1_PA_chymotrypsin"/>
</dbReference>
<sequence length="1917" mass="215475">MLTEYTIKPSKLENQPIIDGQCHVDFTSSGSGYFCEPEQIDKVHRSYRSTINDSTLEKQIQESDRQRLYRFFYKDNSSVVRPELEWILSRISQNRQKRETEIPCKLQNMQYCKTLIDFMRQIVSIANNSMPYLQALQMDTKDEKSKFMELYNCLRCKNDSITFVDESGPENVENDQRVVYSDQAQFQNNIDVVTKLLDDKSNDNNTPSVSDSMTNIDEIIRGSTLSVLDDNGKNDSWQTRITEVSTITVEMTDDKPMFTEAEAINATTKSSSTSVTEESVNRLKRIDDVEQSVAAVNVTAVSDGRNVTEIAIDTVHPSVHPSDQGHTEQNPRDSTTSRSQRMQEARRRIIPAEQYLTTKKDVSQVIIPTAETIKSTQQLQLTPTMSWMPYQVCFYGPPPGGPGQQSAPGQMMYPATSPGTSYPMPPQRGYQNSGQPPNFVQVQAQTVQFLPQSQPGNSDQRMGPSGPETQNFPMFPGYQPSPSSGAGVPGKPPYYCTYIPAPTFQFPPIPGVSEYQRSSDSAEKNDRTKEDDKVNGLDNQKSLMPENYGLCPFNTIRCRDGRRCILRSQWCDGQVDCYDASDESMCSCRERISQERLCDGYFDCPHGEDELGCLGCPKTSFSCNDWRTRYTVSNCVPLSQRCDGITQCPNGKDEIDCNILTPTYLEGRTVFTVGYTEGYLHKNYKGQWYPVCSSIDSWAEDACVSEIGSEVNEKPEIKIHTVPENAYQGPYVAQTKEGIKLIPSCLNTAVYVRCPRFPCGTRVFTRQDSLRPNVLENEDQRATSSFNTIVEQFFRNGSNVETKDNEINKENDTVSSQLRVVGGRASQPKAWPFLVAIYKDGKFYCGGVILNELWVSLIIDPYMGHYFEIQAGMLRRFSFAPMAQSRKARYTVIHPQYDSNDMRNDIGMIMLDDPLRFNRWVRPVCLPEANILGSMWRHKPEAGSTCIAIGWGATREFGPDPDHLREVEVPILDNCKHEIDQNEAVICAGYPEGGRDACQGDSGGPLMCKNPYSESQWYVAGIVSHGEGCARPEEPGAYTKVSHFQNWIRDISSGQRMPPLRRTPLEKCPGFSCEGGLGKCLPIEARCNRLVDCLDGEDELNCPGNLKYPSYKQLGDPGSEINSVELMNETSTVTDEILTSDTEIPDVTTQSASIDDQTIEFEILKSTTEYFIEENNESSSMAPIEARTTFTCSRFLQTIPINKRCNRIVDCEDNTDEKNCTCKDFLLNLKPTAICDGYVDCDDQTDEKDCQICAENEFFCKTSRTCIDAAKMCDGNIDCEFMDDEKDCFALSNGQRMYLDADGRPYLNTEGVLTRFVNGKWRPSCQAAKIHQNQSTVTFIGQKMCTYFGFANLQSSKPISVRDAELETVRWSKESAAFHDSPSATSLNSEGNTCLAIYMHCRPVLSGSKSTYRIVDAETGNGDYLWPWLTAIFVDGSYRCSAVLLDRNWLLAASKCVENVRQVEYFPNVRVQTLNTNYTTAMLGYGPLFRYVDGPHQQITIVDEIQPVNGSVSVLLHLKHQVNLTRHVQPLFLEKKIYLPGVNDTCVAVGTDEDHETKSISLRPVLQNCQNCQRCFVNTSISECSENKTSDWSGTIFCLGKKGWYPTATFEDDKGPCDFRNVQNLTSIDHINPYLMEALDGARSSIEASCDGFRCPIGQCIPENRVCDGVPDCRDQADEDPEYCSRIRENCDNSVEKDGCNCLRSELRCGNGKCVDKSAFCDGTIDCADGSDEPNICTCAEYLKLTNPGRLCDGVRNCLDKTDESPELCPCRDNSFKCMTTSGSDTCIPQDFVCDDNKDCINGEDESVCRKLKLSLDNNTDSGEVIRRSYGVWHTECFPEPITSQEKAFDLCKSLGYTYGEIKNNTMISEKPMVTARDNFYMVKINDWTWITLRDDKPLITLVKPDETCHRAFVTCA</sequence>
<dbReference type="PRINTS" id="PR00261">
    <property type="entry name" value="LDLRECEPTOR"/>
</dbReference>
<feature type="disulfide bond" evidence="3">
    <location>
        <begin position="571"/>
        <end position="586"/>
    </location>
</feature>
<dbReference type="CDD" id="cd00112">
    <property type="entry name" value="LDLa"/>
    <property type="match status" value="8"/>
</dbReference>
<evidence type="ECO:0000256" key="4">
    <source>
        <dbReference type="SAM" id="MobiDB-lite"/>
    </source>
</evidence>
<dbReference type="EMBL" id="KQ434839">
    <property type="protein sequence ID" value="KZC07967.1"/>
    <property type="molecule type" value="Genomic_DNA"/>
</dbReference>
<accession>A0A154P7W7</accession>
<feature type="compositionally biased region" description="Polar residues" evidence="4">
    <location>
        <begin position="451"/>
        <end position="460"/>
    </location>
</feature>
<feature type="disulfide bond" evidence="3">
    <location>
        <begin position="1068"/>
        <end position="1080"/>
    </location>
</feature>
<dbReference type="InterPro" id="IPR033116">
    <property type="entry name" value="TRYPSIN_SER"/>
</dbReference>
<organism evidence="6 7">
    <name type="scientific">Dufourea novaeangliae</name>
    <name type="common">Sweat bee</name>
    <dbReference type="NCBI Taxonomy" id="178035"/>
    <lineage>
        <taxon>Eukaryota</taxon>
        <taxon>Metazoa</taxon>
        <taxon>Ecdysozoa</taxon>
        <taxon>Arthropoda</taxon>
        <taxon>Hexapoda</taxon>
        <taxon>Insecta</taxon>
        <taxon>Pterygota</taxon>
        <taxon>Neoptera</taxon>
        <taxon>Endopterygota</taxon>
        <taxon>Hymenoptera</taxon>
        <taxon>Apocrita</taxon>
        <taxon>Aculeata</taxon>
        <taxon>Apoidea</taxon>
        <taxon>Anthophila</taxon>
        <taxon>Halictidae</taxon>
        <taxon>Rophitinae</taxon>
        <taxon>Dufourea</taxon>
    </lineage>
</organism>
<keyword evidence="7" id="KW-1185">Reference proteome</keyword>
<evidence type="ECO:0000313" key="7">
    <source>
        <dbReference type="Proteomes" id="UP000076502"/>
    </source>
</evidence>
<feature type="disulfide bond" evidence="3">
    <location>
        <begin position="642"/>
        <end position="657"/>
    </location>
</feature>
<feature type="disulfide bond" evidence="3">
    <location>
        <begin position="1235"/>
        <end position="1250"/>
    </location>
</feature>
<evidence type="ECO:0000256" key="1">
    <source>
        <dbReference type="ARBA" id="ARBA00023157"/>
    </source>
</evidence>
<dbReference type="InterPro" id="IPR002172">
    <property type="entry name" value="LDrepeatLR_classA_rpt"/>
</dbReference>
<dbReference type="Pfam" id="PF09342">
    <property type="entry name" value="DUF1986"/>
    <property type="match status" value="1"/>
</dbReference>
<evidence type="ECO:0000259" key="5">
    <source>
        <dbReference type="PROSITE" id="PS50240"/>
    </source>
</evidence>
<dbReference type="STRING" id="178035.A0A154P7W7"/>
<feature type="disulfide bond" evidence="3">
    <location>
        <begin position="1655"/>
        <end position="1673"/>
    </location>
</feature>
<proteinExistence type="inferred from homology"/>
<dbReference type="InterPro" id="IPR001254">
    <property type="entry name" value="Trypsin_dom"/>
</dbReference>
<dbReference type="Gene3D" id="4.10.400.10">
    <property type="entry name" value="Low-density Lipoprotein Receptor"/>
    <property type="match status" value="8"/>
</dbReference>
<dbReference type="GO" id="GO:0006508">
    <property type="term" value="P:proteolysis"/>
    <property type="evidence" value="ECO:0007669"/>
    <property type="project" value="UniProtKB-KW"/>
</dbReference>
<dbReference type="PROSITE" id="PS01209">
    <property type="entry name" value="LDLRA_1"/>
    <property type="match status" value="5"/>
</dbReference>
<feature type="domain" description="Peptidase S1" evidence="5">
    <location>
        <begin position="820"/>
        <end position="1053"/>
    </location>
</feature>
<name>A0A154P7W7_DUFNO</name>
<feature type="region of interest" description="Disordered" evidence="4">
    <location>
        <begin position="509"/>
        <end position="539"/>
    </location>
</feature>
<dbReference type="PANTHER" id="PTHR24252">
    <property type="entry name" value="ACROSIN-RELATED"/>
    <property type="match status" value="1"/>
</dbReference>
<feature type="region of interest" description="Disordered" evidence="4">
    <location>
        <begin position="315"/>
        <end position="348"/>
    </location>
</feature>
<dbReference type="PROSITE" id="PS00135">
    <property type="entry name" value="TRYPSIN_SER"/>
    <property type="match status" value="1"/>
</dbReference>
<comment type="caution">
    <text evidence="3">Lacks conserved residue(s) required for the propagation of feature annotation.</text>
</comment>
<dbReference type="PROSITE" id="PS50240">
    <property type="entry name" value="TRYPSIN_DOM"/>
    <property type="match status" value="2"/>
</dbReference>
<dbReference type="Pfam" id="PF00089">
    <property type="entry name" value="Trypsin"/>
    <property type="match status" value="1"/>
</dbReference>
<evidence type="ECO:0000256" key="2">
    <source>
        <dbReference type="ARBA" id="ARBA00024195"/>
    </source>
</evidence>
<feature type="disulfide bond" evidence="3">
    <location>
        <begin position="1709"/>
        <end position="1727"/>
    </location>
</feature>
<dbReference type="PROSITE" id="PS50068">
    <property type="entry name" value="LDLRA_2"/>
    <property type="match status" value="8"/>
</dbReference>
<feature type="disulfide bond" evidence="3">
    <location>
        <begin position="1702"/>
        <end position="1714"/>
    </location>
</feature>
<dbReference type="GO" id="GO:0004252">
    <property type="term" value="F:serine-type endopeptidase activity"/>
    <property type="evidence" value="ECO:0007669"/>
    <property type="project" value="InterPro"/>
</dbReference>
<dbReference type="InterPro" id="IPR009003">
    <property type="entry name" value="Peptidase_S1_PA"/>
</dbReference>
<dbReference type="Pfam" id="PF00057">
    <property type="entry name" value="Ldl_recept_a"/>
    <property type="match status" value="5"/>
</dbReference>
<feature type="domain" description="Peptidase S1" evidence="5">
    <location>
        <begin position="1404"/>
        <end position="1760"/>
    </location>
</feature>
<dbReference type="CDD" id="cd00190">
    <property type="entry name" value="Tryp_SPc"/>
    <property type="match status" value="1"/>
</dbReference>
<dbReference type="PANTHER" id="PTHR24252:SF7">
    <property type="entry name" value="HYALIN"/>
    <property type="match status" value="1"/>
</dbReference>
<comment type="similarity">
    <text evidence="2">Belongs to the peptidase S1 family. CLIP subfamily.</text>
</comment>
<dbReference type="SUPFAM" id="SSF50494">
    <property type="entry name" value="Trypsin-like serine proteases"/>
    <property type="match status" value="2"/>
</dbReference>
<dbReference type="Gene3D" id="2.40.10.10">
    <property type="entry name" value="Trypsin-like serine proteases"/>
    <property type="match status" value="3"/>
</dbReference>
<keyword evidence="6" id="KW-0645">Protease</keyword>
<dbReference type="OrthoDB" id="10016557at2759"/>
<feature type="compositionally biased region" description="Basic and acidic residues" evidence="4">
    <location>
        <begin position="520"/>
        <end position="535"/>
    </location>
</feature>
<dbReference type="Proteomes" id="UP000076502">
    <property type="component" value="Unassembled WGS sequence"/>
</dbReference>